<evidence type="ECO:0000256" key="4">
    <source>
        <dbReference type="ARBA" id="ARBA00022989"/>
    </source>
</evidence>
<dbReference type="GO" id="GO:0016020">
    <property type="term" value="C:membrane"/>
    <property type="evidence" value="ECO:0007669"/>
    <property type="project" value="UniProtKB-SubCell"/>
</dbReference>
<keyword evidence="9" id="KW-1185">Reference proteome</keyword>
<keyword evidence="5 6" id="KW-0472">Membrane</keyword>
<dbReference type="CDD" id="cd03404">
    <property type="entry name" value="SPFH_HflK"/>
    <property type="match status" value="1"/>
</dbReference>
<keyword evidence="3 6" id="KW-0812">Transmembrane</keyword>
<organism evidence="8 9">
    <name type="scientific">Candidatus Omnitrophus magneticus</name>
    <dbReference type="NCBI Taxonomy" id="1609969"/>
    <lineage>
        <taxon>Bacteria</taxon>
        <taxon>Pseudomonadati</taxon>
        <taxon>Candidatus Omnitrophota</taxon>
        <taxon>Candidatus Omnitrophus</taxon>
    </lineage>
</organism>
<dbReference type="PANTHER" id="PTHR43327">
    <property type="entry name" value="STOMATIN-LIKE PROTEIN 2, MITOCHONDRIAL"/>
    <property type="match status" value="1"/>
</dbReference>
<feature type="transmembrane region" description="Helical" evidence="6">
    <location>
        <begin position="28"/>
        <end position="50"/>
    </location>
</feature>
<evidence type="ECO:0000256" key="3">
    <source>
        <dbReference type="ARBA" id="ARBA00022692"/>
    </source>
</evidence>
<evidence type="ECO:0000256" key="6">
    <source>
        <dbReference type="RuleBase" id="RU364113"/>
    </source>
</evidence>
<keyword evidence="4 6" id="KW-1133">Transmembrane helix</keyword>
<name>A0A0F0CRV8_9BACT</name>
<comment type="subunit">
    <text evidence="6">HflC and HflK may interact to form a multimeric complex.</text>
</comment>
<comment type="caution">
    <text evidence="8">The sequence shown here is derived from an EMBL/GenBank/DDBJ whole genome shotgun (WGS) entry which is preliminary data.</text>
</comment>
<proteinExistence type="inferred from homology"/>
<dbReference type="Proteomes" id="UP000033428">
    <property type="component" value="Unassembled WGS sequence"/>
</dbReference>
<comment type="similarity">
    <text evidence="2 6">Belongs to the band 7/mec-2 family. HflK subfamily.</text>
</comment>
<dbReference type="InterPro" id="IPR001107">
    <property type="entry name" value="Band_7"/>
</dbReference>
<accession>A0A0F0CRV8</accession>
<sequence length="333" mass="38789">MDDFRTPEELFAESKEKIRKAGQDFKKYIPLFIIIFLSVSSFKGMIYSIGPDETGVIQRFGKYVRSVEPGLHFKIPFGIENVTPVKVKKIFKEEFGFRTIVPDVRSQYSEHEYYDESLMLTGDLNILDVQWIVQFKVIDPVKLLFYVRDPSNNIRNLCEVIMSRLCGDYTVDELLTSKREEIDHKADTELQKLFDRYNTGLQVVTVKLLDVNPPNEVKPAFNEVNEARQERERMINEAWEEYNKIIPRAKGEAEQMISEAEGYALDKINRAHGETERFLSILEEYKKSPAVTRERIYLENMTEVLSKIEKKYIVSSNEKSILPFIDLGKNKGE</sequence>
<evidence type="ECO:0000256" key="2">
    <source>
        <dbReference type="ARBA" id="ARBA00006971"/>
    </source>
</evidence>
<dbReference type="AlphaFoldDB" id="A0A0F0CRV8"/>
<dbReference type="InterPro" id="IPR050710">
    <property type="entry name" value="Band7/mec-2_domain"/>
</dbReference>
<evidence type="ECO:0000256" key="5">
    <source>
        <dbReference type="ARBA" id="ARBA00023136"/>
    </source>
</evidence>
<evidence type="ECO:0000313" key="9">
    <source>
        <dbReference type="Proteomes" id="UP000033428"/>
    </source>
</evidence>
<protein>
    <recommendedName>
        <fullName evidence="6">Protein HflK</fullName>
    </recommendedName>
</protein>
<feature type="domain" description="Band 7" evidence="7">
    <location>
        <begin position="44"/>
        <end position="225"/>
    </location>
</feature>
<comment type="subcellular location">
    <subcellularLocation>
        <location evidence="1">Membrane</location>
        <topology evidence="1">Single-pass membrane protein</topology>
    </subcellularLocation>
</comment>
<evidence type="ECO:0000313" key="8">
    <source>
        <dbReference type="EMBL" id="KJJ84236.1"/>
    </source>
</evidence>
<dbReference type="Gene3D" id="3.30.479.30">
    <property type="entry name" value="Band 7 domain"/>
    <property type="match status" value="1"/>
</dbReference>
<comment type="function">
    <text evidence="6">HflC and HflK could encode or regulate a protease.</text>
</comment>
<dbReference type="SUPFAM" id="SSF117892">
    <property type="entry name" value="Band 7/SPFH domain"/>
    <property type="match status" value="1"/>
</dbReference>
<dbReference type="InterPro" id="IPR036013">
    <property type="entry name" value="Band_7/SPFH_dom_sf"/>
</dbReference>
<reference evidence="8 9" key="1">
    <citation type="submission" date="2015-02" db="EMBL/GenBank/DDBJ databases">
        <title>Single-cell genomics of uncultivated deep-branching MTB reveals a conserved set of magnetosome genes.</title>
        <authorList>
            <person name="Kolinko S."/>
            <person name="Richter M."/>
            <person name="Glockner F.O."/>
            <person name="Brachmann A."/>
            <person name="Schuler D."/>
        </authorList>
    </citation>
    <scope>NUCLEOTIDE SEQUENCE [LARGE SCALE GENOMIC DNA]</scope>
    <source>
        <strain evidence="8">SKK-01</strain>
    </source>
</reference>
<dbReference type="SMART" id="SM00244">
    <property type="entry name" value="PHB"/>
    <property type="match status" value="1"/>
</dbReference>
<dbReference type="PANTHER" id="PTHR43327:SF2">
    <property type="entry name" value="MODULATOR OF FTSH PROTEASE HFLK"/>
    <property type="match status" value="1"/>
</dbReference>
<dbReference type="Pfam" id="PF01145">
    <property type="entry name" value="Band_7"/>
    <property type="match status" value="1"/>
</dbReference>
<evidence type="ECO:0000256" key="1">
    <source>
        <dbReference type="ARBA" id="ARBA00004167"/>
    </source>
</evidence>
<dbReference type="NCBIfam" id="TIGR01933">
    <property type="entry name" value="hflK"/>
    <property type="match status" value="1"/>
</dbReference>
<gene>
    <name evidence="8" type="ORF">OMAG_001920</name>
</gene>
<dbReference type="PATRIC" id="fig|1609969.3.peg.2053"/>
<dbReference type="EMBL" id="JYNY01000381">
    <property type="protein sequence ID" value="KJJ84236.1"/>
    <property type="molecule type" value="Genomic_DNA"/>
</dbReference>
<dbReference type="InterPro" id="IPR010201">
    <property type="entry name" value="HflK"/>
</dbReference>
<evidence type="ECO:0000259" key="7">
    <source>
        <dbReference type="SMART" id="SM00244"/>
    </source>
</evidence>